<organism evidence="1 2">
    <name type="scientific">Telluria aromaticivorans</name>
    <dbReference type="NCBI Taxonomy" id="2725995"/>
    <lineage>
        <taxon>Bacteria</taxon>
        <taxon>Pseudomonadati</taxon>
        <taxon>Pseudomonadota</taxon>
        <taxon>Betaproteobacteria</taxon>
        <taxon>Burkholderiales</taxon>
        <taxon>Oxalobacteraceae</taxon>
        <taxon>Telluria group</taxon>
        <taxon>Telluria</taxon>
    </lineage>
</organism>
<evidence type="ECO:0000313" key="1">
    <source>
        <dbReference type="EMBL" id="NNG21712.1"/>
    </source>
</evidence>
<keyword evidence="1" id="KW-0378">Hydrolase</keyword>
<reference evidence="1 2" key="1">
    <citation type="submission" date="2020-04" db="EMBL/GenBank/DDBJ databases">
        <title>Massilia sp. nov., a cold adapted bacteria isolated from Arctic soil.</title>
        <authorList>
            <person name="Son J."/>
            <person name="Ka J.-O."/>
        </authorList>
    </citation>
    <scope>NUCLEOTIDE SEQUENCE [LARGE SCALE GENOMIC DNA]</scope>
    <source>
        <strain evidence="1 2">ML15P13</strain>
    </source>
</reference>
<keyword evidence="2" id="KW-1185">Reference proteome</keyword>
<dbReference type="GO" id="GO:0016787">
    <property type="term" value="F:hydrolase activity"/>
    <property type="evidence" value="ECO:0007669"/>
    <property type="project" value="UniProtKB-KW"/>
</dbReference>
<dbReference type="SUPFAM" id="SSF56281">
    <property type="entry name" value="Metallo-hydrolase/oxidoreductase"/>
    <property type="match status" value="1"/>
</dbReference>
<proteinExistence type="predicted"/>
<dbReference type="AlphaFoldDB" id="A0A7Y2JVB8"/>
<dbReference type="EMBL" id="JABAIV010000001">
    <property type="protein sequence ID" value="NNG21712.1"/>
    <property type="molecule type" value="Genomic_DNA"/>
</dbReference>
<dbReference type="Gene3D" id="3.60.15.10">
    <property type="entry name" value="Ribonuclease Z/Hydroxyacylglutathione hydrolase-like"/>
    <property type="match status" value="1"/>
</dbReference>
<dbReference type="InterPro" id="IPR036866">
    <property type="entry name" value="RibonucZ/Hydroxyglut_hydro"/>
</dbReference>
<accession>A0A7Y2JVB8</accession>
<dbReference type="RefSeq" id="WP_171080443.1">
    <property type="nucleotide sequence ID" value="NZ_JABAIV010000001.1"/>
</dbReference>
<dbReference type="Proteomes" id="UP000533905">
    <property type="component" value="Unassembled WGS sequence"/>
</dbReference>
<evidence type="ECO:0000313" key="2">
    <source>
        <dbReference type="Proteomes" id="UP000533905"/>
    </source>
</evidence>
<gene>
    <name evidence="1" type="ORF">HGB41_01650</name>
</gene>
<sequence>MADTGLTISRILHAGYVFECEDVRIAFDTIFENPFSRNCHAFPDVRFDRDAIRAQRYDAVFISHFHDDHCSLESLDLLERSTPLYIYCIFDELFEMVRMLGFTQVHSLTLNLPVHVGPFEVVPREAMDADVDSMFQVMAAGMNVLNVVDSWIDEDTLAKLVREGPWDMVLWPFQTMREIEVLAPSRAAAAPPTLPEAWIAQLRALKPRYVVPSSCQFQQEPWSWYNRAFFPITYAQFAREVGAALPDAEVVRLNPSMSVRLDATALQPAAPLPWVIPVGDQDVDYVYEGHAAPPSTADIAGHFAALTDAQHARVMDYCRTGLPGKYGQVEAASEYFDEPRIWQMSLFGSAGEVTRLRYRLDAESAVLVDADAAPLGWTTEIPAAKLYAALDNGESLTSMYMRINDTVFDPDTEAALALADVVDDPLIRSLFSDTFGAYQAAQLRRLLAR</sequence>
<protein>
    <submittedName>
        <fullName evidence="1">MBL fold metallo-hydrolase</fullName>
    </submittedName>
</protein>
<comment type="caution">
    <text evidence="1">The sequence shown here is derived from an EMBL/GenBank/DDBJ whole genome shotgun (WGS) entry which is preliminary data.</text>
</comment>
<name>A0A7Y2JVB8_9BURK</name>